<dbReference type="HOGENOM" id="CLU_3284167_0_0_5"/>
<dbReference type="EMBL" id="GL883078">
    <property type="protein sequence ID" value="EGF91542.1"/>
    <property type="molecule type" value="Genomic_DNA"/>
</dbReference>
<dbReference type="AlphaFoldDB" id="F4QMV1"/>
<keyword evidence="2" id="KW-1185">Reference proteome</keyword>
<organism evidence="1 2">
    <name type="scientific">Asticcacaulis biprosthecium C19</name>
    <dbReference type="NCBI Taxonomy" id="715226"/>
    <lineage>
        <taxon>Bacteria</taxon>
        <taxon>Pseudomonadati</taxon>
        <taxon>Pseudomonadota</taxon>
        <taxon>Alphaproteobacteria</taxon>
        <taxon>Caulobacterales</taxon>
        <taxon>Caulobacteraceae</taxon>
        <taxon>Asticcacaulis</taxon>
    </lineage>
</organism>
<accession>F4QMV1</accession>
<name>F4QMV1_9CAUL</name>
<evidence type="ECO:0000313" key="2">
    <source>
        <dbReference type="Proteomes" id="UP000006512"/>
    </source>
</evidence>
<gene>
    <name evidence="1" type="ORF">ABI_29590</name>
</gene>
<evidence type="ECO:0000313" key="1">
    <source>
        <dbReference type="EMBL" id="EGF91542.1"/>
    </source>
</evidence>
<dbReference type="STRING" id="715226.ABI_29590"/>
<proteinExistence type="predicted"/>
<sequence>MSTRGLARGANCKGLASETGQRKRAFFVLSEYYQTKAAEH</sequence>
<protein>
    <submittedName>
        <fullName evidence="1">Uncharacterized protein</fullName>
    </submittedName>
</protein>
<dbReference type="Proteomes" id="UP000006512">
    <property type="component" value="Unassembled WGS sequence"/>
</dbReference>
<reference evidence="2" key="1">
    <citation type="submission" date="2011-03" db="EMBL/GenBank/DDBJ databases">
        <title>Draft genome sequence of Brevundimonas diminuta.</title>
        <authorList>
            <person name="Brown P.J.B."/>
            <person name="Buechlein A."/>
            <person name="Hemmerich C."/>
            <person name="Brun Y.V."/>
        </authorList>
    </citation>
    <scope>NUCLEOTIDE SEQUENCE [LARGE SCALE GENOMIC DNA]</scope>
    <source>
        <strain evidence="2">C19</strain>
    </source>
</reference>